<protein>
    <submittedName>
        <fullName evidence="4">Uncharacterized protein</fullName>
    </submittedName>
</protein>
<organism evidence="4 5">
    <name type="scientific">Methylobacterium dankookense</name>
    <dbReference type="NCBI Taxonomy" id="560405"/>
    <lineage>
        <taxon>Bacteria</taxon>
        <taxon>Pseudomonadati</taxon>
        <taxon>Pseudomonadota</taxon>
        <taxon>Alphaproteobacteria</taxon>
        <taxon>Hyphomicrobiales</taxon>
        <taxon>Methylobacteriaceae</taxon>
        <taxon>Methylobacterium</taxon>
    </lineage>
</organism>
<keyword evidence="2" id="KW-1133">Transmembrane helix</keyword>
<dbReference type="AlphaFoldDB" id="A0A564FVW5"/>
<dbReference type="Proteomes" id="UP001055303">
    <property type="component" value="Unassembled WGS sequence"/>
</dbReference>
<dbReference type="EMBL" id="CABFVH010000009">
    <property type="protein sequence ID" value="VUF12299.1"/>
    <property type="molecule type" value="Genomic_DNA"/>
</dbReference>
<keyword evidence="2" id="KW-0812">Transmembrane</keyword>
<feature type="compositionally biased region" description="Low complexity" evidence="1">
    <location>
        <begin position="160"/>
        <end position="174"/>
    </location>
</feature>
<dbReference type="EMBL" id="BPQI01000150">
    <property type="protein sequence ID" value="GJD58456.1"/>
    <property type="molecule type" value="Genomic_DNA"/>
</dbReference>
<reference evidence="4 5" key="1">
    <citation type="submission" date="2019-06" db="EMBL/GenBank/DDBJ databases">
        <authorList>
            <person name="Rodrigo-Torres L."/>
            <person name="Arahal R. D."/>
            <person name="Lucena T."/>
        </authorList>
    </citation>
    <scope>NUCLEOTIDE SEQUENCE [LARGE SCALE GENOMIC DNA]</scope>
    <source>
        <strain evidence="4 5">SW08-7</strain>
    </source>
</reference>
<evidence type="ECO:0000313" key="3">
    <source>
        <dbReference type="EMBL" id="GJD58456.1"/>
    </source>
</evidence>
<feature type="region of interest" description="Disordered" evidence="1">
    <location>
        <begin position="22"/>
        <end position="74"/>
    </location>
</feature>
<reference evidence="3" key="2">
    <citation type="journal article" date="2021" name="Front. Microbiol.">
        <title>Comprehensive Comparative Genomics and Phenotyping of Methylobacterium Species.</title>
        <authorList>
            <person name="Alessa O."/>
            <person name="Ogura Y."/>
            <person name="Fujitani Y."/>
            <person name="Takami H."/>
            <person name="Hayashi T."/>
            <person name="Sahin N."/>
            <person name="Tani A."/>
        </authorList>
    </citation>
    <scope>NUCLEOTIDE SEQUENCE</scope>
    <source>
        <strain evidence="3">DSM 22415</strain>
    </source>
</reference>
<accession>A0A564FVW5</accession>
<feature type="transmembrane region" description="Helical" evidence="2">
    <location>
        <begin position="96"/>
        <end position="118"/>
    </location>
</feature>
<evidence type="ECO:0000256" key="2">
    <source>
        <dbReference type="SAM" id="Phobius"/>
    </source>
</evidence>
<feature type="region of interest" description="Disordered" evidence="1">
    <location>
        <begin position="151"/>
        <end position="174"/>
    </location>
</feature>
<reference evidence="3" key="3">
    <citation type="submission" date="2021-08" db="EMBL/GenBank/DDBJ databases">
        <authorList>
            <person name="Tani A."/>
            <person name="Ola A."/>
            <person name="Ogura Y."/>
            <person name="Katsura K."/>
            <person name="Hayashi T."/>
        </authorList>
    </citation>
    <scope>NUCLEOTIDE SEQUENCE</scope>
    <source>
        <strain evidence="3">DSM 22415</strain>
    </source>
</reference>
<feature type="compositionally biased region" description="Polar residues" evidence="1">
    <location>
        <begin position="60"/>
        <end position="70"/>
    </location>
</feature>
<dbReference type="Proteomes" id="UP000401717">
    <property type="component" value="Unassembled WGS sequence"/>
</dbReference>
<keyword evidence="2" id="KW-0472">Membrane</keyword>
<evidence type="ECO:0000256" key="1">
    <source>
        <dbReference type="SAM" id="MobiDB-lite"/>
    </source>
</evidence>
<evidence type="ECO:0000313" key="6">
    <source>
        <dbReference type="Proteomes" id="UP001055303"/>
    </source>
</evidence>
<gene>
    <name evidence="3" type="ORF">IFDJLNFL_4377</name>
    <name evidence="4" type="ORF">MTDSW087_01988</name>
</gene>
<keyword evidence="6" id="KW-1185">Reference proteome</keyword>
<feature type="compositionally biased region" description="Basic and acidic residues" evidence="1">
    <location>
        <begin position="33"/>
        <end position="59"/>
    </location>
</feature>
<dbReference type="Gene3D" id="1.25.40.10">
    <property type="entry name" value="Tetratricopeptide repeat domain"/>
    <property type="match status" value="1"/>
</dbReference>
<dbReference type="InterPro" id="IPR011990">
    <property type="entry name" value="TPR-like_helical_dom_sf"/>
</dbReference>
<sequence length="328" mass="34358">MSSIGNSGALARQQKAEVLPLFPAQDPVPFEEPSQRHEDLEFLRRFRPQDSVKPRRSGQESEQNPASMSALSDPKNFIAEGPLRAMFRRFMKRHGVWLGVVAGLGVLGLLGTGAFLAYRATPPAPSAGTAAAVKPPAIRPDAPVGVTTLAKTARDPEPGPAASPARPGASEGAAAARAPLAPSALFAAAPAADRSPRQSITDLPPPSMSAPATPEPAKEGQDGPVAAPAVVERSPAEIQQLDTFVARGEQLLTSGEVVSARLFFQRAATQGDPRGARGLARSYDPAVLKGLPVIGLEGDRAEADRWYLKAADLELSWPQAAKGRTATP</sequence>
<feature type="region of interest" description="Disordered" evidence="1">
    <location>
        <begin position="188"/>
        <end position="225"/>
    </location>
</feature>
<evidence type="ECO:0000313" key="5">
    <source>
        <dbReference type="Proteomes" id="UP000401717"/>
    </source>
</evidence>
<name>A0A564FVW5_9HYPH</name>
<evidence type="ECO:0000313" key="4">
    <source>
        <dbReference type="EMBL" id="VUF12299.1"/>
    </source>
</evidence>
<proteinExistence type="predicted"/>